<evidence type="ECO:0000313" key="2">
    <source>
        <dbReference type="EMBL" id="CBJ20733.1"/>
    </source>
</evidence>
<name>E6ZE11_BETVM</name>
<dbReference type="EMBL" id="FP885845">
    <property type="protein sequence ID" value="CBJ17483.1"/>
    <property type="molecule type" value="Genomic_DNA"/>
</dbReference>
<protein>
    <submittedName>
        <fullName evidence="2">Uncharacterized protein orf114b</fullName>
    </submittedName>
</protein>
<geneLocation type="mitochondrion" evidence="1"/>
<evidence type="ECO:0000313" key="1">
    <source>
        <dbReference type="EMBL" id="CBJ14025.1"/>
    </source>
</evidence>
<keyword evidence="1" id="KW-0496">Mitochondrion</keyword>
<sequence>MSFIGLGFCFYNPLNWEWKLQFLLPLILFQEELHFSLTYQSLSTIKNRTKSIGIEPTSGSKAEKERSEKLCPILCSLRLGLVQLATFQLKASRSLPYEGEFPLLSLKVKVEHRS</sequence>
<gene>
    <name evidence="1" type="primary">orf114b</name>
</gene>
<dbReference type="EMBL" id="FP885834">
    <property type="protein sequence ID" value="CBJ14025.1"/>
    <property type="molecule type" value="Genomic_DNA"/>
</dbReference>
<dbReference type="EMBL" id="FP885871">
    <property type="protein sequence ID" value="CBJ20733.1"/>
    <property type="molecule type" value="Genomic_DNA"/>
</dbReference>
<proteinExistence type="predicted"/>
<dbReference type="RefSeq" id="YP_004222240.1">
    <property type="nucleotide sequence ID" value="NC_015099.1"/>
</dbReference>
<reference evidence="1" key="1">
    <citation type="submission" date="2010-11" db="EMBL/GenBank/DDBJ databases">
        <authorList>
            <person name="Genoscope - CEA"/>
        </authorList>
    </citation>
    <scope>NUCLEOTIDE SEQUENCE</scope>
</reference>
<dbReference type="AlphaFoldDB" id="E6ZE11"/>
<organism evidence="1">
    <name type="scientific">Beta vulgaris subsp. maritima</name>
    <name type="common">Sea beet</name>
    <name type="synonym">Beta maritima</name>
    <dbReference type="NCBI Taxonomy" id="350892"/>
    <lineage>
        <taxon>Eukaryota</taxon>
        <taxon>Viridiplantae</taxon>
        <taxon>Streptophyta</taxon>
        <taxon>Embryophyta</taxon>
        <taxon>Tracheophyta</taxon>
        <taxon>Spermatophyta</taxon>
        <taxon>Magnoliopsida</taxon>
        <taxon>eudicotyledons</taxon>
        <taxon>Gunneridae</taxon>
        <taxon>Pentapetalae</taxon>
        <taxon>Caryophyllales</taxon>
        <taxon>Chenopodiaceae</taxon>
        <taxon>Betoideae</taxon>
        <taxon>Beta</taxon>
    </lineage>
</organism>
<dbReference type="EMBL" id="FQ014226">
    <property type="protein sequence ID" value="CBL52008.1"/>
    <property type="molecule type" value="Genomic_DNA"/>
</dbReference>
<dbReference type="GeneID" id="10220762"/>
<accession>E6ZE11</accession>
<reference evidence="1" key="2">
    <citation type="journal article" date="2011" name="Genome Biol. Evol.">
        <title>Structural and content diversity of mitochondrial genome in beet: a comparative genomic analysis.</title>
        <authorList>
            <person name="Darracq A."/>
            <person name="Varre J.S."/>
            <person name="Marechal-Drouard L."/>
            <person name="Courseaux A."/>
            <person name="Saumitou-Laprade P."/>
            <person name="Oztas S."/>
            <person name="Vacherie B."/>
            <person name="Barbe V.and.Touzet.P."/>
        </authorList>
    </citation>
    <scope>NUCLEOTIDE SEQUENCE</scope>
</reference>